<feature type="transmembrane region" description="Helical" evidence="1">
    <location>
        <begin position="114"/>
        <end position="133"/>
    </location>
</feature>
<sequence>MPPVRRTATVPRRGRILLHASWILALAVLAELRIGRFGFHPSDQGFVLAQSWRILHGEIPHADIVSARPLASALLHTVDFFVPGPLFVVSGVLSMLELTVATVALAALVTRRPVLTWGPGFTALVAAAALVNLNGFPMMAWHTIDGIALVACGAWALDTGLRSGRAWPRRLGLFLFGVAGFVKQGFLVGIVLAAVWLLLHPASRAGALRTWRWWRRTVADLLVLGAFPLAYVAVVWLADGYESMYAQVATGFPAYGERLVAFWVDEFFFTPHGVPLPHTPVPLIVVSAVIAGLLVVVRLAGRWPLLDRALVLAGTATVVAALGWGFFAREPRWADVLWWAAVAALAVATVSRRRVPPAALLVVALGYMISLSWGVDTPTLLAGTLGLTTVLLLVEGMPPVPSPGRAITALAGVVVFAVAGFTVVHRHDRAPYLDQPRERLTEDLGLITPEMRGVMTNPATYRYVSQLNSCLRRFPASKVAVLPDNPFAYPVFGLRNPYPLEWPLPLELVGDGPARMIERTHQLNHEGDYLVLFQTVKPEVLAAGGEVPRWTSPDAPIFDHADLENDIRAILTGQPVTCGSFVGKWSPRPAGG</sequence>
<feature type="transmembrane region" description="Helical" evidence="1">
    <location>
        <begin position="309"/>
        <end position="327"/>
    </location>
</feature>
<feature type="transmembrane region" description="Helical" evidence="1">
    <location>
        <begin position="333"/>
        <end position="351"/>
    </location>
</feature>
<protein>
    <recommendedName>
        <fullName evidence="4">Glycosyltransferase RgtA/B/C/D-like domain-containing protein</fullName>
    </recommendedName>
</protein>
<feature type="transmembrane region" description="Helical" evidence="1">
    <location>
        <begin position="86"/>
        <end position="107"/>
    </location>
</feature>
<dbReference type="Proteomes" id="UP000250434">
    <property type="component" value="Chromosome"/>
</dbReference>
<evidence type="ECO:0008006" key="4">
    <source>
        <dbReference type="Google" id="ProtNLM"/>
    </source>
</evidence>
<dbReference type="AlphaFoldDB" id="A0A344LMB3"/>
<dbReference type="KEGG" id="aab:A4R43_40925"/>
<reference evidence="2 3" key="1">
    <citation type="submission" date="2016-04" db="EMBL/GenBank/DDBJ databases">
        <title>Complete genome sequence and analysis of deep-sea sediment isolate, Amycolatopsis sp. WP1.</title>
        <authorList>
            <person name="Wang H."/>
            <person name="Chen S."/>
            <person name="Wu Q."/>
        </authorList>
    </citation>
    <scope>NUCLEOTIDE SEQUENCE [LARGE SCALE GENOMIC DNA]</scope>
    <source>
        <strain evidence="2 3">WP1</strain>
    </source>
</reference>
<proteinExistence type="predicted"/>
<feature type="transmembrane region" description="Helical" evidence="1">
    <location>
        <begin position="276"/>
        <end position="297"/>
    </location>
</feature>
<evidence type="ECO:0000313" key="3">
    <source>
        <dbReference type="Proteomes" id="UP000250434"/>
    </source>
</evidence>
<keyword evidence="1" id="KW-0472">Membrane</keyword>
<name>A0A344LMB3_9PSEU</name>
<feature type="transmembrane region" description="Helical" evidence="1">
    <location>
        <begin position="173"/>
        <end position="198"/>
    </location>
</feature>
<feature type="transmembrane region" description="Helical" evidence="1">
    <location>
        <begin position="406"/>
        <end position="424"/>
    </location>
</feature>
<keyword evidence="3" id="KW-1185">Reference proteome</keyword>
<organism evidence="2 3">
    <name type="scientific">Amycolatopsis albispora</name>
    <dbReference type="NCBI Taxonomy" id="1804986"/>
    <lineage>
        <taxon>Bacteria</taxon>
        <taxon>Bacillati</taxon>
        <taxon>Actinomycetota</taxon>
        <taxon>Actinomycetes</taxon>
        <taxon>Pseudonocardiales</taxon>
        <taxon>Pseudonocardiaceae</taxon>
        <taxon>Amycolatopsis</taxon>
    </lineage>
</organism>
<evidence type="ECO:0000256" key="1">
    <source>
        <dbReference type="SAM" id="Phobius"/>
    </source>
</evidence>
<keyword evidence="1" id="KW-0812">Transmembrane</keyword>
<feature type="transmembrane region" description="Helical" evidence="1">
    <location>
        <begin position="218"/>
        <end position="238"/>
    </location>
</feature>
<keyword evidence="1" id="KW-1133">Transmembrane helix</keyword>
<dbReference type="EMBL" id="CP015163">
    <property type="protein sequence ID" value="AXB49187.1"/>
    <property type="molecule type" value="Genomic_DNA"/>
</dbReference>
<evidence type="ECO:0000313" key="2">
    <source>
        <dbReference type="EMBL" id="AXB49187.1"/>
    </source>
</evidence>
<gene>
    <name evidence="2" type="ORF">A4R43_40925</name>
</gene>
<accession>A0A344LMB3</accession>
<feature type="transmembrane region" description="Helical" evidence="1">
    <location>
        <begin position="358"/>
        <end position="375"/>
    </location>
</feature>